<evidence type="ECO:0000313" key="6">
    <source>
        <dbReference type="EMBL" id="AHB36385.1"/>
    </source>
</evidence>
<proteinExistence type="predicted"/>
<feature type="domain" description="ATP-dependent RecD2 DNA helicase SH3" evidence="5">
    <location>
        <begin position="570"/>
        <end position="630"/>
    </location>
</feature>
<dbReference type="InterPro" id="IPR050534">
    <property type="entry name" value="Coronavir_polyprotein_1ab"/>
</dbReference>
<dbReference type="EMBL" id="CP006682">
    <property type="protein sequence ID" value="AHB36385.1"/>
    <property type="molecule type" value="Genomic_DNA"/>
</dbReference>
<gene>
    <name evidence="6" type="primary">recD</name>
    <name evidence="6" type="ORF">SAPIS_v1c05400</name>
</gene>
<dbReference type="AlphaFoldDB" id="V5RKP4"/>
<sequence>MQTLKGKVKKFIYNSDNFGVAIFNLIDNEKKSIVITGPITIMKLGIIYEIEGELLINNKLNKTSFVVETVKQVKELTSDLIIHYLSSSLFPTIGKTLAKNIFDFFKDDVFKKILDNPNDLMLVKGMTKEKSQIIQDVVKKNFNENPILDTFLNNNLKIEFYNRLQMDFENKEEMSWVLKNDFYKYANNSGLSPFEEVDKVALAFGEPYDSEKRISWWANMLTTNILFKTGDTYTDLITLRKELIKHFPHIDNIDSKLLYAKQEKILYFQNKKVYTKESFEDEEYIAKILNETNEVYPSDKCNKSFDEILTEVEEHISNTLNIEGFKYNEEQVEALESFYTSNLIIITGGPGTGKTTVIMGLVKMYEIMFNLESYAIAAPTGRAAGRIKEASGYSATTIHKLLKYSGNDKFDLDEKNPTFKDLVILDECSMIDNHLFACLLKGVLIEKKLVLVGDVDQLPSVNYGNLFQDLIESNKFKIITLTKNNRQTNHEGKENKIIKLANSIKESTIRNFDFVDSDNLHFIFNENNDALLSEIKKIYSEYRPLILEDELTDIQIVAPMYKNNLGIINLNEEIQELVNPARLHENVYKRGAYEYRKNDKVMYIENDPKLELSNGDIGFIEKLTFDNKKLEYGYINFNARSKFFKPEGFSKINLNYACSIHKTQGSEYNTVILVLDDTNKSTNFFTNKKMIYTAITRAKKNLFILSNKELFLRACSREMNHRKSTLKEKIIN</sequence>
<accession>V5RKP4</accession>
<evidence type="ECO:0000256" key="2">
    <source>
        <dbReference type="ARBA" id="ARBA00022840"/>
    </source>
</evidence>
<dbReference type="RefSeq" id="WP_023789418.1">
    <property type="nucleotide sequence ID" value="NC_022998.1"/>
</dbReference>
<dbReference type="Gene3D" id="2.30.30.940">
    <property type="match status" value="1"/>
</dbReference>
<dbReference type="STRING" id="1276258.SAPIS_v1c05400"/>
<dbReference type="eggNOG" id="COG0507">
    <property type="taxonomic scope" value="Bacteria"/>
</dbReference>
<reference evidence="6 7" key="1">
    <citation type="journal article" date="2014" name="Genome Announc.">
        <title>Complete Genome Sequence of Spiroplasma apis B31T (ATCC 33834), a Bacterium Associated with May Disease of Honeybees (Apis mellifera).</title>
        <authorList>
            <person name="Ku C."/>
            <person name="Lo W.S."/>
            <person name="Chen L.L."/>
            <person name="Kuo C.H."/>
        </authorList>
    </citation>
    <scope>NUCLEOTIDE SEQUENCE [LARGE SCALE GENOMIC DNA]</scope>
    <source>
        <strain evidence="6">B31</strain>
    </source>
</reference>
<evidence type="ECO:0000259" key="3">
    <source>
        <dbReference type="Pfam" id="PF13538"/>
    </source>
</evidence>
<dbReference type="Pfam" id="PF13538">
    <property type="entry name" value="UvrD_C_2"/>
    <property type="match status" value="1"/>
</dbReference>
<protein>
    <submittedName>
        <fullName evidence="6">Exodeoxyribonuclease V subunit alpha</fullName>
    </submittedName>
</protein>
<dbReference type="InterPro" id="IPR027785">
    <property type="entry name" value="UvrD-like_helicase_C"/>
</dbReference>
<name>V5RKP4_SPIAP</name>
<dbReference type="Gene3D" id="3.40.50.300">
    <property type="entry name" value="P-loop containing nucleotide triphosphate hydrolases"/>
    <property type="match status" value="2"/>
</dbReference>
<dbReference type="PANTHER" id="PTHR43788">
    <property type="entry name" value="DNA2/NAM7 HELICASE FAMILY MEMBER"/>
    <property type="match status" value="1"/>
</dbReference>
<dbReference type="Pfam" id="PF18335">
    <property type="entry name" value="SH3_13"/>
    <property type="match status" value="1"/>
</dbReference>
<dbReference type="Pfam" id="PF14490">
    <property type="entry name" value="HHH_RecD2"/>
    <property type="match status" value="1"/>
</dbReference>
<dbReference type="GO" id="GO:0005524">
    <property type="term" value="F:ATP binding"/>
    <property type="evidence" value="ECO:0007669"/>
    <property type="project" value="UniProtKB-KW"/>
</dbReference>
<keyword evidence="7" id="KW-1185">Reference proteome</keyword>
<dbReference type="KEGG" id="sapi:SAPIS_v1c05400"/>
<keyword evidence="1" id="KW-0547">Nucleotide-binding</keyword>
<evidence type="ECO:0000256" key="1">
    <source>
        <dbReference type="ARBA" id="ARBA00022741"/>
    </source>
</evidence>
<organism evidence="6 7">
    <name type="scientific">Spiroplasma apis B31</name>
    <dbReference type="NCBI Taxonomy" id="1276258"/>
    <lineage>
        <taxon>Bacteria</taxon>
        <taxon>Bacillati</taxon>
        <taxon>Mycoplasmatota</taxon>
        <taxon>Mollicutes</taxon>
        <taxon>Entomoplasmatales</taxon>
        <taxon>Spiroplasmataceae</taxon>
        <taxon>Spiroplasma</taxon>
    </lineage>
</organism>
<dbReference type="InterPro" id="IPR029493">
    <property type="entry name" value="RecD2-like_HHH"/>
</dbReference>
<evidence type="ECO:0000259" key="4">
    <source>
        <dbReference type="Pfam" id="PF14490"/>
    </source>
</evidence>
<evidence type="ECO:0000259" key="5">
    <source>
        <dbReference type="Pfam" id="PF18335"/>
    </source>
</evidence>
<dbReference type="GO" id="GO:0003678">
    <property type="term" value="F:DNA helicase activity"/>
    <property type="evidence" value="ECO:0007669"/>
    <property type="project" value="UniProtKB-ARBA"/>
</dbReference>
<feature type="domain" description="ATP-dependent RecD2 DNA helicase-like helix-hairpin-helix" evidence="4">
    <location>
        <begin position="147"/>
        <end position="233"/>
    </location>
</feature>
<dbReference type="OrthoDB" id="9803432at2"/>
<dbReference type="InterPro" id="IPR041451">
    <property type="entry name" value="RecD2_SH13"/>
</dbReference>
<dbReference type="HOGENOM" id="CLU_007524_0_1_14"/>
<dbReference type="InterPro" id="IPR027417">
    <property type="entry name" value="P-loop_NTPase"/>
</dbReference>
<dbReference type="SUPFAM" id="SSF52540">
    <property type="entry name" value="P-loop containing nucleoside triphosphate hydrolases"/>
    <property type="match status" value="1"/>
</dbReference>
<dbReference type="CDD" id="cd18809">
    <property type="entry name" value="SF1_C_RecD"/>
    <property type="match status" value="1"/>
</dbReference>
<dbReference type="PATRIC" id="fig|1276258.3.peg.547"/>
<dbReference type="Proteomes" id="UP000018550">
    <property type="component" value="Chromosome"/>
</dbReference>
<dbReference type="Pfam" id="PF13245">
    <property type="entry name" value="AAA_19"/>
    <property type="match status" value="1"/>
</dbReference>
<feature type="domain" description="UvrD-like helicase C-terminal" evidence="3">
    <location>
        <begin position="656"/>
        <end position="704"/>
    </location>
</feature>
<dbReference type="PANTHER" id="PTHR43788:SF6">
    <property type="entry name" value="DNA HELICASE B"/>
    <property type="match status" value="1"/>
</dbReference>
<evidence type="ECO:0000313" key="7">
    <source>
        <dbReference type="Proteomes" id="UP000018550"/>
    </source>
</evidence>
<dbReference type="CDD" id="cd17933">
    <property type="entry name" value="DEXSc_RecD-like"/>
    <property type="match status" value="1"/>
</dbReference>
<keyword evidence="2" id="KW-0067">ATP-binding</keyword>